<accession>A0A837CDF6</accession>
<evidence type="ECO:0000313" key="1">
    <source>
        <dbReference type="EMBL" id="KGJ66763.1"/>
    </source>
</evidence>
<dbReference type="EMBL" id="ADOU02000005">
    <property type="protein sequence ID" value="KGJ66763.1"/>
    <property type="molecule type" value="Genomic_DNA"/>
</dbReference>
<gene>
    <name evidence="1" type="ORF">BJA5080_03385</name>
</gene>
<dbReference type="AlphaFoldDB" id="A0A837CDF6"/>
<dbReference type="Proteomes" id="UP000024900">
    <property type="component" value="Unassembled WGS sequence"/>
</dbReference>
<dbReference type="SUPFAM" id="SSF48208">
    <property type="entry name" value="Six-hairpin glycosidases"/>
    <property type="match status" value="1"/>
</dbReference>
<protein>
    <submittedName>
        <fullName evidence="1">Uncharacterized protein</fullName>
    </submittedName>
</protein>
<evidence type="ECO:0000313" key="2">
    <source>
        <dbReference type="Proteomes" id="UP000024900"/>
    </source>
</evidence>
<dbReference type="InterPro" id="IPR008928">
    <property type="entry name" value="6-hairpin_glycosidase_sf"/>
</dbReference>
<name>A0A837CDF6_9BRAD</name>
<dbReference type="GO" id="GO:0005975">
    <property type="term" value="P:carbohydrate metabolic process"/>
    <property type="evidence" value="ECO:0007669"/>
    <property type="project" value="InterPro"/>
</dbReference>
<dbReference type="Gene3D" id="1.50.10.20">
    <property type="match status" value="1"/>
</dbReference>
<proteinExistence type="predicted"/>
<organism evidence="1 2">
    <name type="scientific">Bradyrhizobium diazoefficiens SEMIA 5080</name>
    <dbReference type="NCBI Taxonomy" id="754504"/>
    <lineage>
        <taxon>Bacteria</taxon>
        <taxon>Pseudomonadati</taxon>
        <taxon>Pseudomonadota</taxon>
        <taxon>Alphaproteobacteria</taxon>
        <taxon>Hyphomicrobiales</taxon>
        <taxon>Nitrobacteraceae</taxon>
        <taxon>Bradyrhizobium</taxon>
    </lineage>
</organism>
<reference evidence="1 2" key="1">
    <citation type="journal article" date="2014" name="BMC Genomics">
        <title>Comparative genomics of Bradyrhizobium japonicum CPAC 15 and Bradyrhizobium diazoefficiens CPAC 7: elite model strains for understanding symbiotic performance with soybean.</title>
        <authorList>
            <person name="Siqueira A.F."/>
            <person name="Ormeno-Orrillo E."/>
            <person name="Souza R.C."/>
            <person name="Rodrigues E.P."/>
            <person name="Almeida L.G."/>
            <person name="Barcellos F.G."/>
            <person name="Batista J.S."/>
            <person name="Nakatami A.S."/>
            <person name="Martinez-Romero E."/>
            <person name="Vasconcelos A.T."/>
            <person name="Hungria M."/>
        </authorList>
    </citation>
    <scope>NUCLEOTIDE SEQUENCE [LARGE SCALE GENOMIC DNA]</scope>
    <source>
        <strain evidence="1 2">SEMIA 5080</strain>
    </source>
</reference>
<comment type="caution">
    <text evidence="1">The sequence shown here is derived from an EMBL/GenBank/DDBJ whole genome shotgun (WGS) entry which is preliminary data.</text>
</comment>
<sequence>MALTAERLGKWLSELQEPSGGFVERDLWPDSKPVVFNTGQILHGFNALILRRGRQDLIPYARRAGDFIVSSADETGSFVRNEHCDMVHSYNVRSAWALLTLGRLLGETKYENVALANADWTVAQQVDNGFFLNNVFQPGWNASTHGIAYVLQGLIEIHCISGRASYLSAVRRAAERIVSVYDTKHCMASEIGENWEFLAGHLCLTGCAQLAIVFFRLYGLEGDKRFLNVGLNLLDDVAATQNVMSPAKPYYGGIKGSFPIYGRYAPLQYPNWATKFFIDALLAKQRALDGPTGRQPQLSAS</sequence>